<evidence type="ECO:0000256" key="2">
    <source>
        <dbReference type="SAM" id="Phobius"/>
    </source>
</evidence>
<reference evidence="3 4" key="1">
    <citation type="submission" date="2020-08" db="EMBL/GenBank/DDBJ databases">
        <title>Oceanospirillum sp. nov. isolated from marine sediment.</title>
        <authorList>
            <person name="Ji X."/>
        </authorList>
    </citation>
    <scope>NUCLEOTIDE SEQUENCE [LARGE SCALE GENOMIC DNA]</scope>
    <source>
        <strain evidence="3 4">D5</strain>
    </source>
</reference>
<keyword evidence="1" id="KW-0175">Coiled coil</keyword>
<evidence type="ECO:0000256" key="1">
    <source>
        <dbReference type="SAM" id="Coils"/>
    </source>
</evidence>
<dbReference type="InterPro" id="IPR021244">
    <property type="entry name" value="DUF2802"/>
</dbReference>
<proteinExistence type="predicted"/>
<comment type="caution">
    <text evidence="3">The sequence shown here is derived from an EMBL/GenBank/DDBJ whole genome shotgun (WGS) entry which is preliminary data.</text>
</comment>
<accession>A0A839IL47</accession>
<dbReference type="Pfam" id="PF10975">
    <property type="entry name" value="DUF2802"/>
    <property type="match status" value="1"/>
</dbReference>
<dbReference type="RefSeq" id="WP_182807465.1">
    <property type="nucleotide sequence ID" value="NZ_JACJFM010000003.1"/>
</dbReference>
<sequence length="149" mass="16284">MQDLLIYILILVPVLLAIIALVSVSGSKKQINELRQQLVESKQETEALVQALRNETHAMGSGSIGIGQRLQEVEKKLNLTVEKQVELEQKDSGSLPYTYAIRLVEMGASSDDLVENCGLARVEADLISLVHSGSKRKGYSSGRQNAAHI</sequence>
<protein>
    <submittedName>
        <fullName evidence="3">DUF2802 domain-containing protein</fullName>
    </submittedName>
</protein>
<dbReference type="EMBL" id="JACJFM010000003">
    <property type="protein sequence ID" value="MBB1485678.1"/>
    <property type="molecule type" value="Genomic_DNA"/>
</dbReference>
<keyword evidence="2" id="KW-0812">Transmembrane</keyword>
<gene>
    <name evidence="3" type="ORF">H4O21_03525</name>
</gene>
<dbReference type="Proteomes" id="UP000565262">
    <property type="component" value="Unassembled WGS sequence"/>
</dbReference>
<keyword evidence="4" id="KW-1185">Reference proteome</keyword>
<keyword evidence="2" id="KW-0472">Membrane</keyword>
<name>A0A839IL47_9GAMM</name>
<feature type="coiled-coil region" evidence="1">
    <location>
        <begin position="24"/>
        <end position="90"/>
    </location>
</feature>
<evidence type="ECO:0000313" key="3">
    <source>
        <dbReference type="EMBL" id="MBB1485678.1"/>
    </source>
</evidence>
<organism evidence="3 4">
    <name type="scientific">Oceanospirillum sediminis</name>
    <dbReference type="NCBI Taxonomy" id="2760088"/>
    <lineage>
        <taxon>Bacteria</taxon>
        <taxon>Pseudomonadati</taxon>
        <taxon>Pseudomonadota</taxon>
        <taxon>Gammaproteobacteria</taxon>
        <taxon>Oceanospirillales</taxon>
        <taxon>Oceanospirillaceae</taxon>
        <taxon>Oceanospirillum</taxon>
    </lineage>
</organism>
<keyword evidence="2" id="KW-1133">Transmembrane helix</keyword>
<evidence type="ECO:0000313" key="4">
    <source>
        <dbReference type="Proteomes" id="UP000565262"/>
    </source>
</evidence>
<feature type="transmembrane region" description="Helical" evidence="2">
    <location>
        <begin position="6"/>
        <end position="26"/>
    </location>
</feature>
<dbReference type="AlphaFoldDB" id="A0A839IL47"/>